<dbReference type="AlphaFoldDB" id="F4CMA8"/>
<gene>
    <name evidence="1" type="ordered locus">Psed_0762</name>
</gene>
<evidence type="ECO:0000313" key="1">
    <source>
        <dbReference type="EMBL" id="AEA23021.1"/>
    </source>
</evidence>
<sequence length="36" mass="3668">MSSSMRVSAYAAVAVNIPLNTHDPVGNPTSSLLLPG</sequence>
<dbReference type="EMBL" id="CP002593">
    <property type="protein sequence ID" value="AEA23021.1"/>
    <property type="molecule type" value="Genomic_DNA"/>
</dbReference>
<name>F4CMA8_PSEUX</name>
<keyword evidence="2" id="KW-1185">Reference proteome</keyword>
<reference evidence="1 2" key="1">
    <citation type="journal article" date="2011" name="J. Bacteriol.">
        <title>Genome sequence of the 1,4-dioxane-degrading Pseudonocardia dioxanivorans strain CB1190.</title>
        <authorList>
            <person name="Sales C.M."/>
            <person name="Mahendra S."/>
            <person name="Grostern A."/>
            <person name="Parales R.E."/>
            <person name="Goodwin L.A."/>
            <person name="Woyke T."/>
            <person name="Nolan M."/>
            <person name="Lapidus A."/>
            <person name="Chertkov O."/>
            <person name="Ovchinnikova G."/>
            <person name="Sczyrba A."/>
            <person name="Alvarez-Cohen L."/>
        </authorList>
    </citation>
    <scope>NUCLEOTIDE SEQUENCE [LARGE SCALE GENOMIC DNA]</scope>
    <source>
        <strain evidence="2">ATCC 55486 / DSM 44775 / JCM 13855 / CB1190</strain>
    </source>
</reference>
<evidence type="ECO:0000313" key="2">
    <source>
        <dbReference type="Proteomes" id="UP000007809"/>
    </source>
</evidence>
<accession>F4CMA8</accession>
<proteinExistence type="predicted"/>
<dbReference type="HOGENOM" id="CLU_3357992_0_0_11"/>
<organism evidence="1 2">
    <name type="scientific">Pseudonocardia dioxanivorans (strain ATCC 55486 / DSM 44775 / JCM 13855 / CB1190)</name>
    <dbReference type="NCBI Taxonomy" id="675635"/>
    <lineage>
        <taxon>Bacteria</taxon>
        <taxon>Bacillati</taxon>
        <taxon>Actinomycetota</taxon>
        <taxon>Actinomycetes</taxon>
        <taxon>Pseudonocardiales</taxon>
        <taxon>Pseudonocardiaceae</taxon>
        <taxon>Pseudonocardia</taxon>
    </lineage>
</organism>
<protein>
    <submittedName>
        <fullName evidence="1">Uncharacterized protein</fullName>
    </submittedName>
</protein>
<dbReference type="KEGG" id="pdx:Psed_0762"/>
<dbReference type="Proteomes" id="UP000007809">
    <property type="component" value="Chromosome"/>
</dbReference>